<evidence type="ECO:0000256" key="1">
    <source>
        <dbReference type="SAM" id="MobiDB-lite"/>
    </source>
</evidence>
<evidence type="ECO:0000313" key="3">
    <source>
        <dbReference type="Proteomes" id="UP001161247"/>
    </source>
</evidence>
<protein>
    <submittedName>
        <fullName evidence="2">OLC1v1006114C1</fullName>
    </submittedName>
</protein>
<proteinExistence type="predicted"/>
<feature type="region of interest" description="Disordered" evidence="1">
    <location>
        <begin position="109"/>
        <end position="139"/>
    </location>
</feature>
<sequence length="962" mass="107607">MEFFISDEARIRVQNELTLHPSEIISPNPTPYNLHKPSPTGIPLFSDEDVTDWIDLMEQFFSYNSIRPDMKLFVEEFAKKLELRFGKYIQPTLRFNIWEAAPVNSSVTESEELEGDVVVESEEKSSNETFEEYESSGSKVEIDSLEIEVSTPLTETSKSDTNVAEYVGKTHCVDDNVVSLEILVHASDNLNGAVFIGLNETNRENVEPLVDLNQFWDGGFGHNPFHFDPGGIKCPVSIASVDEFVHSDYQYADVKLGIKHDDYDHNELLSVDELIKTVTDDTIMDDSTLVLDEEVPVCKGVVPQVVSYVELNNEVEQNEINNGILKTMGESEIDFCVMDYDSKFAIDPGIPSEAHYLITGSPAFDECFTVLRSSENELEAGMNGVDNKENYGSLIVIEPGGTVNCCIGNTIGLRVFSVNDDISSPMNEFLDVDCKPLKGMIADVNVSFEFVNSPCVFLDGNEYNTVVKDDVYVGVAEKTITGTLVWLNELMDTNVERVQRRDDVALMLLVNTMMNKFGLNHFWDGENGPNSFHVDPGGIGCAIDVDVSPANYNVTCVILFGRESTSFRMKKFVKSGIDTVVVALNPSHDYDVSNAVLMPCDESSSLRDMLAYVFDHFGRRSLLFCEDHSCVFRLFRANILLKSGNEIKIVELRNFQPKKLVLLEYMLNSGAPVLLLHLNKGNVRYCTFTTIIEHVLVYVCGLPLDANAMAADVKTVPERNPSLFYLVSQILGARSWRLKLLNLAARNSQIVVEFELLLWLRIAVSYSLPDLEDKGSFYGELVVNKVLWHALKTLEYMQPCSLYYFGEISFFLLLSCHGEKRAEPYFKIFILQQISVDKFINDFDSEIRGLLNSCQVAYGHEIAKQGSGRSTAANIRMGAFCDGNNISIIAEYWKMAAQNPPQNESGTVRNHGAFVVRTGLVLSGSLEDKTVFKRGGLSCPWSKITENRKVGTRVSIQKIGGL</sequence>
<gene>
    <name evidence="2" type="ORF">OLC1_LOCUS15316</name>
</gene>
<dbReference type="AlphaFoldDB" id="A0AAV1DIL8"/>
<dbReference type="Proteomes" id="UP001161247">
    <property type="component" value="Chromosome 5"/>
</dbReference>
<evidence type="ECO:0000313" key="2">
    <source>
        <dbReference type="EMBL" id="CAI9106875.1"/>
    </source>
</evidence>
<feature type="compositionally biased region" description="Acidic residues" evidence="1">
    <location>
        <begin position="109"/>
        <end position="120"/>
    </location>
</feature>
<name>A0AAV1DIL8_OLDCO</name>
<dbReference type="EMBL" id="OX459122">
    <property type="protein sequence ID" value="CAI9106875.1"/>
    <property type="molecule type" value="Genomic_DNA"/>
</dbReference>
<accession>A0AAV1DIL8</accession>
<organism evidence="2 3">
    <name type="scientific">Oldenlandia corymbosa var. corymbosa</name>
    <dbReference type="NCBI Taxonomy" id="529605"/>
    <lineage>
        <taxon>Eukaryota</taxon>
        <taxon>Viridiplantae</taxon>
        <taxon>Streptophyta</taxon>
        <taxon>Embryophyta</taxon>
        <taxon>Tracheophyta</taxon>
        <taxon>Spermatophyta</taxon>
        <taxon>Magnoliopsida</taxon>
        <taxon>eudicotyledons</taxon>
        <taxon>Gunneridae</taxon>
        <taxon>Pentapetalae</taxon>
        <taxon>asterids</taxon>
        <taxon>lamiids</taxon>
        <taxon>Gentianales</taxon>
        <taxon>Rubiaceae</taxon>
        <taxon>Rubioideae</taxon>
        <taxon>Spermacoceae</taxon>
        <taxon>Hedyotis-Oldenlandia complex</taxon>
        <taxon>Oldenlandia</taxon>
    </lineage>
</organism>
<keyword evidence="3" id="KW-1185">Reference proteome</keyword>
<reference evidence="2" key="1">
    <citation type="submission" date="2023-03" db="EMBL/GenBank/DDBJ databases">
        <authorList>
            <person name="Julca I."/>
        </authorList>
    </citation>
    <scope>NUCLEOTIDE SEQUENCE</scope>
</reference>